<dbReference type="OMA" id="NIRGETW"/>
<feature type="compositionally biased region" description="Low complexity" evidence="7">
    <location>
        <begin position="1215"/>
        <end position="1231"/>
    </location>
</feature>
<evidence type="ECO:0000256" key="6">
    <source>
        <dbReference type="ARBA" id="ARBA00048336"/>
    </source>
</evidence>
<evidence type="ECO:0000256" key="7">
    <source>
        <dbReference type="SAM" id="MobiDB-lite"/>
    </source>
</evidence>
<feature type="region of interest" description="Disordered" evidence="7">
    <location>
        <begin position="359"/>
        <end position="426"/>
    </location>
</feature>
<reference evidence="10" key="2">
    <citation type="submission" date="2015-11" db="EMBL/GenBank/DDBJ databases">
        <authorList>
            <person name="Zhang Y."/>
            <person name="Guo Z."/>
        </authorList>
    </citation>
    <scope>NUCLEOTIDE SEQUENCE</scope>
</reference>
<feature type="compositionally biased region" description="Acidic residues" evidence="7">
    <location>
        <begin position="1012"/>
        <end position="1030"/>
    </location>
</feature>
<dbReference type="InterPro" id="IPR036420">
    <property type="entry name" value="BRCT_dom_sf"/>
</dbReference>
<dbReference type="OrthoDB" id="10249888at2759"/>
<dbReference type="CDD" id="cd07521">
    <property type="entry name" value="HAD_FCP1-like"/>
    <property type="match status" value="1"/>
</dbReference>
<dbReference type="Gene3D" id="3.40.50.10190">
    <property type="entry name" value="BRCT domain"/>
    <property type="match status" value="1"/>
</dbReference>
<comment type="catalytic activity">
    <reaction evidence="6">
        <text>O-phospho-L-threonyl-[protein] + H2O = L-threonyl-[protein] + phosphate</text>
        <dbReference type="Rhea" id="RHEA:47004"/>
        <dbReference type="Rhea" id="RHEA-COMP:11060"/>
        <dbReference type="Rhea" id="RHEA-COMP:11605"/>
        <dbReference type="ChEBI" id="CHEBI:15377"/>
        <dbReference type="ChEBI" id="CHEBI:30013"/>
        <dbReference type="ChEBI" id="CHEBI:43474"/>
        <dbReference type="ChEBI" id="CHEBI:61977"/>
        <dbReference type="EC" id="3.1.3.16"/>
    </reaction>
</comment>
<dbReference type="Pfam" id="PF03031">
    <property type="entry name" value="NIF"/>
    <property type="match status" value="1"/>
</dbReference>
<feature type="compositionally biased region" description="Basic and acidic residues" evidence="7">
    <location>
        <begin position="908"/>
        <end position="918"/>
    </location>
</feature>
<feature type="region of interest" description="Disordered" evidence="7">
    <location>
        <begin position="295"/>
        <end position="344"/>
    </location>
</feature>
<feature type="compositionally biased region" description="Basic and acidic residues" evidence="7">
    <location>
        <begin position="1156"/>
        <end position="1170"/>
    </location>
</feature>
<dbReference type="PANTHER" id="PTHR23081">
    <property type="entry name" value="RNA POLYMERASE II CTD PHOSPHATASE"/>
    <property type="match status" value="1"/>
</dbReference>
<feature type="region of interest" description="Disordered" evidence="7">
    <location>
        <begin position="804"/>
        <end position="934"/>
    </location>
</feature>
<dbReference type="Gene3D" id="3.40.50.1000">
    <property type="entry name" value="HAD superfamily/HAD-like"/>
    <property type="match status" value="1"/>
</dbReference>
<evidence type="ECO:0000259" key="8">
    <source>
        <dbReference type="PROSITE" id="PS50172"/>
    </source>
</evidence>
<feature type="compositionally biased region" description="Basic and acidic residues" evidence="7">
    <location>
        <begin position="827"/>
        <end position="851"/>
    </location>
</feature>
<gene>
    <name evidence="10" type="ORF">EmuJ_000372500</name>
</gene>
<dbReference type="InterPro" id="IPR001357">
    <property type="entry name" value="BRCT_dom"/>
</dbReference>
<dbReference type="CDD" id="cd17729">
    <property type="entry name" value="BRCT_CTDP1"/>
    <property type="match status" value="1"/>
</dbReference>
<evidence type="ECO:0000256" key="4">
    <source>
        <dbReference type="ARBA" id="ARBA00023242"/>
    </source>
</evidence>
<feature type="region of interest" description="Disordered" evidence="7">
    <location>
        <begin position="1156"/>
        <end position="1201"/>
    </location>
</feature>
<organism evidence="10 11">
    <name type="scientific">Echinococcus multilocularis</name>
    <name type="common">Fox tapeworm</name>
    <dbReference type="NCBI Taxonomy" id="6211"/>
    <lineage>
        <taxon>Eukaryota</taxon>
        <taxon>Metazoa</taxon>
        <taxon>Spiralia</taxon>
        <taxon>Lophotrochozoa</taxon>
        <taxon>Platyhelminthes</taxon>
        <taxon>Cestoda</taxon>
        <taxon>Eucestoda</taxon>
        <taxon>Cyclophyllidea</taxon>
        <taxon>Taeniidae</taxon>
        <taxon>Echinococcus</taxon>
    </lineage>
</organism>
<dbReference type="InterPro" id="IPR039189">
    <property type="entry name" value="Fcp1"/>
</dbReference>
<feature type="compositionally biased region" description="Polar residues" evidence="7">
    <location>
        <begin position="417"/>
        <end position="426"/>
    </location>
</feature>
<protein>
    <recommendedName>
        <fullName evidence="2">protein-serine/threonine phosphatase</fullName>
        <ecNumber evidence="2">3.1.3.16</ecNumber>
    </recommendedName>
</protein>
<feature type="compositionally biased region" description="Low complexity" evidence="7">
    <location>
        <begin position="317"/>
        <end position="338"/>
    </location>
</feature>
<comment type="catalytic activity">
    <reaction evidence="5">
        <text>O-phospho-L-seryl-[protein] + H2O = L-seryl-[protein] + phosphate</text>
        <dbReference type="Rhea" id="RHEA:20629"/>
        <dbReference type="Rhea" id="RHEA-COMP:9863"/>
        <dbReference type="Rhea" id="RHEA-COMP:11604"/>
        <dbReference type="ChEBI" id="CHEBI:15377"/>
        <dbReference type="ChEBI" id="CHEBI:29999"/>
        <dbReference type="ChEBI" id="CHEBI:43474"/>
        <dbReference type="ChEBI" id="CHEBI:83421"/>
        <dbReference type="EC" id="3.1.3.16"/>
    </reaction>
</comment>
<evidence type="ECO:0000259" key="9">
    <source>
        <dbReference type="PROSITE" id="PS50969"/>
    </source>
</evidence>
<dbReference type="PROSITE" id="PS50172">
    <property type="entry name" value="BRCT"/>
    <property type="match status" value="1"/>
</dbReference>
<feature type="region of interest" description="Disordered" evidence="7">
    <location>
        <begin position="750"/>
        <end position="790"/>
    </location>
</feature>
<feature type="region of interest" description="Disordered" evidence="7">
    <location>
        <begin position="1215"/>
        <end position="1250"/>
    </location>
</feature>
<feature type="compositionally biased region" description="Basic and acidic residues" evidence="7">
    <location>
        <begin position="1239"/>
        <end position="1250"/>
    </location>
</feature>
<dbReference type="eggNOG" id="KOG0323">
    <property type="taxonomic scope" value="Eukaryota"/>
</dbReference>
<dbReference type="SMART" id="SM00577">
    <property type="entry name" value="CPDc"/>
    <property type="match status" value="1"/>
</dbReference>
<evidence type="ECO:0000256" key="2">
    <source>
        <dbReference type="ARBA" id="ARBA00013081"/>
    </source>
</evidence>
<keyword evidence="4" id="KW-0539">Nucleus</keyword>
<dbReference type="Proteomes" id="UP000017246">
    <property type="component" value="Unassembled WGS sequence"/>
</dbReference>
<feature type="compositionally biased region" description="Polar residues" evidence="7">
    <location>
        <begin position="775"/>
        <end position="784"/>
    </location>
</feature>
<dbReference type="STRING" id="6211.A0A068Y2F9"/>
<dbReference type="PANTHER" id="PTHR23081:SF36">
    <property type="entry name" value="RNA POLYMERASE II SUBUNIT A C-TERMINAL DOMAIN PHOSPHATASE"/>
    <property type="match status" value="1"/>
</dbReference>
<evidence type="ECO:0000256" key="1">
    <source>
        <dbReference type="ARBA" id="ARBA00004123"/>
    </source>
</evidence>
<dbReference type="GO" id="GO:0008420">
    <property type="term" value="F:RNA polymerase II CTD heptapeptide repeat phosphatase activity"/>
    <property type="evidence" value="ECO:0007669"/>
    <property type="project" value="InterPro"/>
</dbReference>
<evidence type="ECO:0000256" key="3">
    <source>
        <dbReference type="ARBA" id="ARBA00022801"/>
    </source>
</evidence>
<dbReference type="AlphaFoldDB" id="A0A068Y2F9"/>
<dbReference type="GO" id="GO:0005634">
    <property type="term" value="C:nucleus"/>
    <property type="evidence" value="ECO:0007669"/>
    <property type="project" value="UniProtKB-SubCell"/>
</dbReference>
<dbReference type="NCBIfam" id="TIGR02250">
    <property type="entry name" value="FCP1_euk"/>
    <property type="match status" value="1"/>
</dbReference>
<dbReference type="InterPro" id="IPR004274">
    <property type="entry name" value="FCP1_dom"/>
</dbReference>
<evidence type="ECO:0000313" key="10">
    <source>
        <dbReference type="EMBL" id="CDS36590.2"/>
    </source>
</evidence>
<comment type="subcellular location">
    <subcellularLocation>
        <location evidence="1">Nucleus</location>
    </subcellularLocation>
</comment>
<dbReference type="EMBL" id="LN902843">
    <property type="protein sequence ID" value="CDS36590.2"/>
    <property type="molecule type" value="Genomic_DNA"/>
</dbReference>
<dbReference type="EC" id="3.1.3.16" evidence="2"/>
<dbReference type="InterPro" id="IPR011947">
    <property type="entry name" value="FCP1_euk"/>
</dbReference>
<proteinExistence type="predicted"/>
<name>A0A068Y2F9_ECHMU</name>
<dbReference type="InterPro" id="IPR023214">
    <property type="entry name" value="HAD_sf"/>
</dbReference>
<feature type="compositionally biased region" description="Basic residues" evidence="7">
    <location>
        <begin position="1189"/>
        <end position="1201"/>
    </location>
</feature>
<feature type="domain" description="FCP1 homology" evidence="9">
    <location>
        <begin position="142"/>
        <end position="306"/>
    </location>
</feature>
<dbReference type="SUPFAM" id="SSF56784">
    <property type="entry name" value="HAD-like"/>
    <property type="match status" value="1"/>
</dbReference>
<dbReference type="InterPro" id="IPR036412">
    <property type="entry name" value="HAD-like_sf"/>
</dbReference>
<feature type="compositionally biased region" description="Acidic residues" evidence="7">
    <location>
        <begin position="871"/>
        <end position="907"/>
    </location>
</feature>
<keyword evidence="11" id="KW-1185">Reference proteome</keyword>
<evidence type="ECO:0000313" key="11">
    <source>
        <dbReference type="Proteomes" id="UP000017246"/>
    </source>
</evidence>
<feature type="domain" description="BRCT" evidence="8">
    <location>
        <begin position="609"/>
        <end position="667"/>
    </location>
</feature>
<accession>A0A068Y2F9</accession>
<evidence type="ECO:0000256" key="5">
    <source>
        <dbReference type="ARBA" id="ARBA00047761"/>
    </source>
</evidence>
<sequence>MNVPDQIVKVPEDYESVKVVKVKVKKRQAVTPSTIVCTLEVPGHPEMSINGPGYGKVTMLCQEGCTLGPNQPLFKYEGCGHHVVMRDLCAECGANLRKEGGVCGERISAASASIPMVHMIPDLHVSESVAAEIALKDEESLLTARKLALLIDLDQTVLHTTTTPHAFRYKNVHRFNLAGCEMMYHTRFRPHLGKFLRRMVKRFQMHICTFGNRAYAHQLASILDPKRKYFCQRILSRDECFNPVTKSANLRALFPRGVHLVCIIDDRGDVWDWSPNLIQVQPYRFFPEVGDINGPPGRPLSMMPMPDFRAFNPPSPTGTSTSTDTSNSSDEEGPSSSNIPKLGALGIDLKPADKTIEASLEHPTSPSKSVEEMVPSESLPEPSNSTEKSPASMGQCAPLKSVESKELSESPKCTNYEAESNSPTEFSKSVEEKVRLKPLAENAQIKDKAEVVEEVLDYPPLCESPPPPPLSPIQSIFEMNEEALDAFDSDYLLRLEEILTEIHRRYYRAYDKYMAEVKQRKAHNIPVEEGSRLSGIPHVANVMSQMRARVLGPNTHITLSGLTPRNRPARDSLAGQIALGLGATLHNRLRLPKQPLVAPSRAAGHRAFTTHLVACRQNTEKVMAARNFQAQCATNPSQPPLIHIVSPRWLWASHFRWQRLPESQFPLDHEYSVHAFDPDANSPTAFHGRSRHRHHQHHRRRHHQYRLPLQHHHPFMRNDTEAVMEVANLSEKQELSSSMVRSAIESIKQELRDRHGHHRSHEGAQMERKHKRTVSESTELSGTPATKRACLRKSDGHLSLAEELDLLEERSTSPSLSTTDEEDVNYGDDKKGDGKEEERDGKEMAEIEMERLPLGPTDVEDNPDNVAIISDSDEEGLDSTLGEDDDDNDDDDIDIDEEEEEGKEVEEQETREVNDKPRGQSKLSVSAATEMDLEEEMKQYLPPPCPLEYAENPLLHMSPQAASQMLDEVEEAVMEEREERAASVPREMEDEVSSSSSSNSSDHNGRGKRGPEDDDEELEENDDEDEDDSQVEGRVATQRDLEQEGRWLRIRQQLLLRRSGANRRALAKIERRLWEISRSGSVGRRFSVEMARGRQMVIGFFFQHQELHHHHHRRNRYLSTDPSSRLSDELTDLREFNTCPEGYDYMDAERARELLRPETARQEVRFDSRRQVGHSGEGSDNEGADGGRTRRKKSRKKKKRVIGAAGYLEASLFGSDVSSSSYSPSSTNSDDCGGGDEDGIIRSDALKEFM</sequence>
<keyword evidence="3" id="KW-0378">Hydrolase</keyword>
<dbReference type="PROSITE" id="PS50969">
    <property type="entry name" value="FCP1"/>
    <property type="match status" value="1"/>
</dbReference>
<reference evidence="10" key="1">
    <citation type="journal article" date="2013" name="Nature">
        <title>The genomes of four tapeworm species reveal adaptations to parasitism.</title>
        <authorList>
            <person name="Tsai I.J."/>
            <person name="Zarowiecki M."/>
            <person name="Holroyd N."/>
            <person name="Garciarrubio A."/>
            <person name="Sanchez-Flores A."/>
            <person name="Brooks K.L."/>
            <person name="Tracey A."/>
            <person name="Bobes R.J."/>
            <person name="Fragoso G."/>
            <person name="Sciutto E."/>
            <person name="Aslett M."/>
            <person name="Beasley H."/>
            <person name="Bennett H.M."/>
            <person name="Cai J."/>
            <person name="Camicia F."/>
            <person name="Clark R."/>
            <person name="Cucher M."/>
            <person name="De Silva N."/>
            <person name="Day T.A."/>
            <person name="Deplazes P."/>
            <person name="Estrada K."/>
            <person name="Fernandez C."/>
            <person name="Holland P.W."/>
            <person name="Hou J."/>
            <person name="Hu S."/>
            <person name="Huckvale T."/>
            <person name="Hung S.S."/>
            <person name="Kamenetzky L."/>
            <person name="Keane J.A."/>
            <person name="Kiss F."/>
            <person name="Koziol U."/>
            <person name="Lambert O."/>
            <person name="Liu K."/>
            <person name="Luo X."/>
            <person name="Luo Y."/>
            <person name="Macchiaroli N."/>
            <person name="Nichol S."/>
            <person name="Paps J."/>
            <person name="Parkinson J."/>
            <person name="Pouchkina-Stantcheva N."/>
            <person name="Riddiford N."/>
            <person name="Rosenzvit M."/>
            <person name="Salinas G."/>
            <person name="Wasmuth J.D."/>
            <person name="Zamanian M."/>
            <person name="Zheng Y."/>
            <person name="Cai X."/>
            <person name="Soberon X."/>
            <person name="Olson P.D."/>
            <person name="Laclette J.P."/>
            <person name="Brehm K."/>
            <person name="Berriman M."/>
            <person name="Garciarrubio A."/>
            <person name="Bobes R.J."/>
            <person name="Fragoso G."/>
            <person name="Sanchez-Flores A."/>
            <person name="Estrada K."/>
            <person name="Cevallos M.A."/>
            <person name="Morett E."/>
            <person name="Gonzalez V."/>
            <person name="Portillo T."/>
            <person name="Ochoa-Leyva A."/>
            <person name="Jose M.V."/>
            <person name="Sciutto E."/>
            <person name="Landa A."/>
            <person name="Jimenez L."/>
            <person name="Valdes V."/>
            <person name="Carrero J.C."/>
            <person name="Larralde C."/>
            <person name="Morales-Montor J."/>
            <person name="Limon-Lason J."/>
            <person name="Soberon X."/>
            <person name="Laclette J.P."/>
        </authorList>
    </citation>
    <scope>NUCLEOTIDE SEQUENCE [LARGE SCALE GENOMIC DNA]</scope>
</reference>
<feature type="region of interest" description="Disordered" evidence="7">
    <location>
        <begin position="954"/>
        <end position="1038"/>
    </location>
</feature>
<dbReference type="SUPFAM" id="SSF52113">
    <property type="entry name" value="BRCT domain"/>
    <property type="match status" value="1"/>
</dbReference>